<evidence type="ECO:0000256" key="4">
    <source>
        <dbReference type="ARBA" id="ARBA00038560"/>
    </source>
</evidence>
<evidence type="ECO:0000259" key="7">
    <source>
        <dbReference type="Pfam" id="PF00460"/>
    </source>
</evidence>
<dbReference type="NCBIfam" id="TIGR02490">
    <property type="entry name" value="flgF"/>
    <property type="match status" value="1"/>
</dbReference>
<dbReference type="InterPro" id="IPR001444">
    <property type="entry name" value="Flag_bb_rod_N"/>
</dbReference>
<dbReference type="PANTHER" id="PTHR30435:SF18">
    <property type="entry name" value="FLAGELLAR BASAL-BODY ROD PROTEIN FLGF"/>
    <property type="match status" value="1"/>
</dbReference>
<keyword evidence="11" id="KW-1185">Reference proteome</keyword>
<proteinExistence type="inferred from homology"/>
<accession>A0A2D2DKY3</accession>
<comment type="subcellular location">
    <subcellularLocation>
        <location evidence="1 6">Bacterial flagellum basal body</location>
    </subcellularLocation>
</comment>
<evidence type="ECO:0000259" key="9">
    <source>
        <dbReference type="Pfam" id="PF22692"/>
    </source>
</evidence>
<feature type="domain" description="Flagellar basal body rod protein N-terminal" evidence="7">
    <location>
        <begin position="5"/>
        <end position="35"/>
    </location>
</feature>
<dbReference type="PANTHER" id="PTHR30435">
    <property type="entry name" value="FLAGELLAR PROTEIN"/>
    <property type="match status" value="1"/>
</dbReference>
<dbReference type="InterPro" id="IPR010930">
    <property type="entry name" value="Flg_bb/hook_C_dom"/>
</dbReference>
<dbReference type="GO" id="GO:0071978">
    <property type="term" value="P:bacterial-type flagellum-dependent swarming motility"/>
    <property type="evidence" value="ECO:0007669"/>
    <property type="project" value="TreeGrafter"/>
</dbReference>
<dbReference type="InterPro" id="IPR012836">
    <property type="entry name" value="FlgF"/>
</dbReference>
<feature type="domain" description="Flagellar hook protein FlgE/F/G-like D1" evidence="9">
    <location>
        <begin position="83"/>
        <end position="147"/>
    </location>
</feature>
<dbReference type="Pfam" id="PF06429">
    <property type="entry name" value="Flg_bbr_C"/>
    <property type="match status" value="1"/>
</dbReference>
<dbReference type="AlphaFoldDB" id="A0A2D2DKY3"/>
<dbReference type="NCBIfam" id="NF009280">
    <property type="entry name" value="PRK12640.1"/>
    <property type="match status" value="1"/>
</dbReference>
<dbReference type="Pfam" id="PF22692">
    <property type="entry name" value="LlgE_F_G_D1"/>
    <property type="match status" value="1"/>
</dbReference>
<comment type="similarity">
    <text evidence="2 6">Belongs to the flagella basal body rod proteins family.</text>
</comment>
<organism evidence="10 11">
    <name type="scientific">Massilia violaceinigra</name>
    <dbReference type="NCBI Taxonomy" id="2045208"/>
    <lineage>
        <taxon>Bacteria</taxon>
        <taxon>Pseudomonadati</taxon>
        <taxon>Pseudomonadota</taxon>
        <taxon>Betaproteobacteria</taxon>
        <taxon>Burkholderiales</taxon>
        <taxon>Oxalobacteraceae</taxon>
        <taxon>Telluria group</taxon>
        <taxon>Massilia</taxon>
    </lineage>
</organism>
<evidence type="ECO:0000313" key="10">
    <source>
        <dbReference type="EMBL" id="ATQ75622.1"/>
    </source>
</evidence>
<keyword evidence="10" id="KW-0969">Cilium</keyword>
<comment type="subunit">
    <text evidence="4 6">The basal body constitutes a major portion of the flagellar organelle and consists of five rings (E,L,P,S, and M) mounted on a central rod. The rod consists of about 26 subunits of FlgG in the distal portion, and FlgB, FlgC and FlgF are thought to build up the proximal portion of the rod with about 6 subunits each.</text>
</comment>
<evidence type="ECO:0000256" key="3">
    <source>
        <dbReference type="ARBA" id="ARBA00023143"/>
    </source>
</evidence>
<dbReference type="InterPro" id="IPR053967">
    <property type="entry name" value="LlgE_F_G-like_D1"/>
</dbReference>
<dbReference type="InterPro" id="IPR020013">
    <property type="entry name" value="Flagellar_FlgE/F/G"/>
</dbReference>
<protein>
    <recommendedName>
        <fullName evidence="5 6">Flagellar basal-body rod protein FlgF</fullName>
    </recommendedName>
</protein>
<evidence type="ECO:0000313" key="11">
    <source>
        <dbReference type="Proteomes" id="UP000229897"/>
    </source>
</evidence>
<evidence type="ECO:0000256" key="6">
    <source>
        <dbReference type="RuleBase" id="RU362116"/>
    </source>
</evidence>
<dbReference type="EMBL" id="CP024608">
    <property type="protein sequence ID" value="ATQ75622.1"/>
    <property type="molecule type" value="Genomic_DNA"/>
</dbReference>
<dbReference type="RefSeq" id="WP_099875578.1">
    <property type="nucleotide sequence ID" value="NZ_CP024608.1"/>
</dbReference>
<dbReference type="OrthoDB" id="9804559at2"/>
<name>A0A2D2DKY3_9BURK</name>
<sequence length="248" mass="25642">MDRLIYTAASGAKHILEQQATTSHNLANVTTTGFRAQIDAFRAVPIVGENLPLPTRAFVVNATVSSDFSSGPLQLTGRDLDVALKGKGFLAVQMPDGTEAYTRNGALQMNENGLLTNTAGFTIQGDGGPITVPPEVSVSIGGDGTISTIATTTKPGAPTVLGRLKLVNPPEQDLVRGDDGLFRLKNGTAAPADPQVAVAGGALEGSNVSPVDAMVTMISLARSFELQMSLMKNAENNAAKATQILALG</sequence>
<dbReference type="InterPro" id="IPR037925">
    <property type="entry name" value="FlgE/F/G-like"/>
</dbReference>
<keyword evidence="10" id="KW-0282">Flagellum</keyword>
<dbReference type="KEGG" id="mass:CR152_14640"/>
<keyword evidence="3 6" id="KW-0975">Bacterial flagellum</keyword>
<dbReference type="NCBIfam" id="TIGR03506">
    <property type="entry name" value="FlgEFG_subfam"/>
    <property type="match status" value="1"/>
</dbReference>
<evidence type="ECO:0000259" key="8">
    <source>
        <dbReference type="Pfam" id="PF06429"/>
    </source>
</evidence>
<feature type="domain" description="Flagellar basal-body/hook protein C-terminal" evidence="8">
    <location>
        <begin position="200"/>
        <end position="244"/>
    </location>
</feature>
<keyword evidence="10" id="KW-0966">Cell projection</keyword>
<evidence type="ECO:0000256" key="1">
    <source>
        <dbReference type="ARBA" id="ARBA00004117"/>
    </source>
</evidence>
<dbReference type="GO" id="GO:0030694">
    <property type="term" value="C:bacterial-type flagellum basal body, rod"/>
    <property type="evidence" value="ECO:0007669"/>
    <property type="project" value="UniProtKB-UniRule"/>
</dbReference>
<dbReference type="SUPFAM" id="SSF117143">
    <property type="entry name" value="Flagellar hook protein flgE"/>
    <property type="match status" value="1"/>
</dbReference>
<evidence type="ECO:0000256" key="2">
    <source>
        <dbReference type="ARBA" id="ARBA00009677"/>
    </source>
</evidence>
<dbReference type="Proteomes" id="UP000229897">
    <property type="component" value="Chromosome"/>
</dbReference>
<dbReference type="Pfam" id="PF00460">
    <property type="entry name" value="Flg_bb_rod"/>
    <property type="match status" value="1"/>
</dbReference>
<evidence type="ECO:0000256" key="5">
    <source>
        <dbReference type="ARBA" id="ARBA00040228"/>
    </source>
</evidence>
<gene>
    <name evidence="10" type="primary">flgF</name>
    <name evidence="10" type="ORF">CR152_14640</name>
</gene>
<reference evidence="10" key="1">
    <citation type="submission" date="2017-10" db="EMBL/GenBank/DDBJ databases">
        <title>Massilia psychrophilum sp. nov., a novel purple-pigmented bacterium isolated from Tianshan glacier, Xinjiang Municipality, China.</title>
        <authorList>
            <person name="Wang H."/>
        </authorList>
    </citation>
    <scope>NUCLEOTIDE SEQUENCE [LARGE SCALE GENOMIC DNA]</scope>
    <source>
        <strain evidence="10">B2</strain>
    </source>
</reference>